<comment type="caution">
    <text evidence="1">The sequence shown here is derived from an EMBL/GenBank/DDBJ whole genome shotgun (WGS) entry which is preliminary data.</text>
</comment>
<accession>A0A1C0A7Q6</accession>
<dbReference type="EMBL" id="LWDV01000009">
    <property type="protein sequence ID" value="OCL26289.1"/>
    <property type="molecule type" value="Genomic_DNA"/>
</dbReference>
<proteinExistence type="predicted"/>
<dbReference type="OrthoDB" id="2112221at2"/>
<keyword evidence="2" id="KW-1185">Reference proteome</keyword>
<gene>
    <name evidence="1" type="ORF">U472_09770</name>
</gene>
<dbReference type="Proteomes" id="UP000093514">
    <property type="component" value="Unassembled WGS sequence"/>
</dbReference>
<evidence type="ECO:0000313" key="1">
    <source>
        <dbReference type="EMBL" id="OCL26289.1"/>
    </source>
</evidence>
<evidence type="ECO:0000313" key="2">
    <source>
        <dbReference type="Proteomes" id="UP000093514"/>
    </source>
</evidence>
<sequence>MNKTSEIQIARDLWNKTENQGVKLLLNQFSDECPKCGLKGGHGYKNWDLLVPIEVIDTKHHLVSYRCKRCGKQFKKVEEC</sequence>
<organism evidence="1 2">
    <name type="scientific">Orenia metallireducens</name>
    <dbReference type="NCBI Taxonomy" id="1413210"/>
    <lineage>
        <taxon>Bacteria</taxon>
        <taxon>Bacillati</taxon>
        <taxon>Bacillota</taxon>
        <taxon>Clostridia</taxon>
        <taxon>Halanaerobiales</taxon>
        <taxon>Halobacteroidaceae</taxon>
        <taxon>Orenia</taxon>
    </lineage>
</organism>
<reference evidence="2" key="1">
    <citation type="submission" date="2016-07" db="EMBL/GenBank/DDBJ databases">
        <authorList>
            <person name="Florea S."/>
            <person name="Webb J.S."/>
            <person name="Jaromczyk J."/>
            <person name="Schardl C.L."/>
        </authorList>
    </citation>
    <scope>NUCLEOTIDE SEQUENCE [LARGE SCALE GENOMIC DNA]</scope>
    <source>
        <strain evidence="2">Z6</strain>
    </source>
</reference>
<name>A0A1C0A7Q6_9FIRM</name>
<reference evidence="1 2" key="2">
    <citation type="submission" date="2016-08" db="EMBL/GenBank/DDBJ databases">
        <title>Orenia metallireducens sp. nov. strain Z6, a Novel Metal-reducing Firmicute from the Deep Subsurface.</title>
        <authorList>
            <person name="Maxim B.I."/>
            <person name="Kenneth K."/>
            <person name="Flynn T.M."/>
            <person name="Oloughlin E.J."/>
            <person name="Locke R.A."/>
            <person name="Weber J.R."/>
            <person name="Egan S.M."/>
            <person name="Mackie R.I."/>
            <person name="Cann I.K."/>
        </authorList>
    </citation>
    <scope>NUCLEOTIDE SEQUENCE [LARGE SCALE GENOMIC DNA]</scope>
    <source>
        <strain evidence="1 2">Z6</strain>
    </source>
</reference>
<dbReference type="AlphaFoldDB" id="A0A1C0A7Q6"/>
<dbReference type="RefSeq" id="WP_068717955.1">
    <property type="nucleotide sequence ID" value="NZ_LWDV01000009.1"/>
</dbReference>
<protein>
    <submittedName>
        <fullName evidence="1">Uncharacterized protein</fullName>
    </submittedName>
</protein>